<keyword evidence="1" id="KW-0175">Coiled coil</keyword>
<comment type="caution">
    <text evidence="2">The sequence shown here is derived from an EMBL/GenBank/DDBJ whole genome shotgun (WGS) entry which is preliminary data.</text>
</comment>
<reference evidence="2 3" key="1">
    <citation type="submission" date="2017-03" db="EMBL/GenBank/DDBJ databases">
        <title>Genome sequence of Clostridium chromiireducens DSM 23318.</title>
        <authorList>
            <person name="Poehlein A."/>
            <person name="Daniel R."/>
        </authorList>
    </citation>
    <scope>NUCLEOTIDE SEQUENCE [LARGE SCALE GENOMIC DNA]</scope>
    <source>
        <strain evidence="2 3">DSM 23318</strain>
    </source>
</reference>
<evidence type="ECO:0000313" key="3">
    <source>
        <dbReference type="Proteomes" id="UP000191056"/>
    </source>
</evidence>
<dbReference type="AlphaFoldDB" id="A0A1V4IDR7"/>
<feature type="coiled-coil region" evidence="1">
    <location>
        <begin position="105"/>
        <end position="139"/>
    </location>
</feature>
<organism evidence="2 3">
    <name type="scientific">Clostridium chromiireducens</name>
    <dbReference type="NCBI Taxonomy" id="225345"/>
    <lineage>
        <taxon>Bacteria</taxon>
        <taxon>Bacillati</taxon>
        <taxon>Bacillota</taxon>
        <taxon>Clostridia</taxon>
        <taxon>Eubacteriales</taxon>
        <taxon>Clostridiaceae</taxon>
        <taxon>Clostridium</taxon>
    </lineage>
</organism>
<name>A0A1V4IDR7_9CLOT</name>
<proteinExistence type="predicted"/>
<keyword evidence="3" id="KW-1185">Reference proteome</keyword>
<evidence type="ECO:0000256" key="1">
    <source>
        <dbReference type="SAM" id="Coils"/>
    </source>
</evidence>
<dbReference type="OrthoDB" id="1913102at2"/>
<protein>
    <submittedName>
        <fullName evidence="2">Uncharacterized protein</fullName>
    </submittedName>
</protein>
<accession>A0A1V4IDR7</accession>
<gene>
    <name evidence="2" type="ORF">CLCHR_40940</name>
</gene>
<dbReference type="RefSeq" id="WP_079441731.1">
    <property type="nucleotide sequence ID" value="NZ_MZGT01000077.1"/>
</dbReference>
<dbReference type="EMBL" id="MZGT01000077">
    <property type="protein sequence ID" value="OPJ58076.1"/>
    <property type="molecule type" value="Genomic_DNA"/>
</dbReference>
<sequence length="143" mass="16426">MLDTILKPIQKVLSTRLEKTKLKKELLKHPNYTAKAKEIWDMIDEDFGITNTIENVLKLKVDKFDKTLKEKFPELTQKDISELKESIIGELSAGKDAVMGQVYGIKKLQDINSILKEENEKLKEQLSKLKEALPLSNNSNEKQ</sequence>
<evidence type="ECO:0000313" key="2">
    <source>
        <dbReference type="EMBL" id="OPJ58076.1"/>
    </source>
</evidence>
<dbReference type="Proteomes" id="UP000191056">
    <property type="component" value="Unassembled WGS sequence"/>
</dbReference>